<accession>B6HIA8</accession>
<proteinExistence type="predicted"/>
<feature type="compositionally biased region" description="Polar residues" evidence="1">
    <location>
        <begin position="82"/>
        <end position="110"/>
    </location>
</feature>
<evidence type="ECO:0000313" key="3">
    <source>
        <dbReference type="Proteomes" id="UP000000724"/>
    </source>
</evidence>
<protein>
    <submittedName>
        <fullName evidence="2">Pc21g23320 protein</fullName>
    </submittedName>
</protein>
<dbReference type="Proteomes" id="UP000000724">
    <property type="component" value="Contig Pc00c21"/>
</dbReference>
<feature type="region of interest" description="Disordered" evidence="1">
    <location>
        <begin position="81"/>
        <end position="116"/>
    </location>
</feature>
<gene>
    <name evidence="2" type="ORF">Pc21g23320</name>
    <name evidence="2" type="ORF">PCH_Pc21g23320</name>
</gene>
<reference evidence="2 3" key="1">
    <citation type="journal article" date="2008" name="Nat. Biotechnol.">
        <title>Genome sequencing and analysis of the filamentous fungus Penicillium chrysogenum.</title>
        <authorList>
            <person name="van den Berg M.A."/>
            <person name="Albang R."/>
            <person name="Albermann K."/>
            <person name="Badger J.H."/>
            <person name="Daran J.-M."/>
            <person name="Driessen A.J.M."/>
            <person name="Garcia-Estrada C."/>
            <person name="Fedorova N.D."/>
            <person name="Harris D.M."/>
            <person name="Heijne W.H.M."/>
            <person name="Joardar V.S."/>
            <person name="Kiel J.A.K.W."/>
            <person name="Kovalchuk A."/>
            <person name="Martin J.F."/>
            <person name="Nierman W.C."/>
            <person name="Nijland J.G."/>
            <person name="Pronk J.T."/>
            <person name="Roubos J.A."/>
            <person name="van der Klei I.J."/>
            <person name="van Peij N.N.M.E."/>
            <person name="Veenhuis M."/>
            <person name="von Doehren H."/>
            <person name="Wagner C."/>
            <person name="Wortman J.R."/>
            <person name="Bovenberg R.A.L."/>
        </authorList>
    </citation>
    <scope>NUCLEOTIDE SEQUENCE [LARGE SCALE GENOMIC DNA]</scope>
    <source>
        <strain evidence="3">ATCC 28089 / DSM 1075 / NRRL 1951 / Wisconsin 54-1255</strain>
    </source>
</reference>
<evidence type="ECO:0000256" key="1">
    <source>
        <dbReference type="SAM" id="MobiDB-lite"/>
    </source>
</evidence>
<keyword evidence="3" id="KW-1185">Reference proteome</keyword>
<dbReference type="EMBL" id="AM920436">
    <property type="protein sequence ID" value="CAP97229.1"/>
    <property type="molecule type" value="Genomic_DNA"/>
</dbReference>
<dbReference type="VEuPathDB" id="FungiDB:PCH_Pc21g23320"/>
<dbReference type="OMA" id="TARIEWC"/>
<dbReference type="AlphaFoldDB" id="B6HIA8"/>
<organism evidence="2 3">
    <name type="scientific">Penicillium rubens (strain ATCC 28089 / DSM 1075 / NRRL 1951 / Wisconsin 54-1255)</name>
    <name type="common">Penicillium chrysogenum</name>
    <dbReference type="NCBI Taxonomy" id="500485"/>
    <lineage>
        <taxon>Eukaryota</taxon>
        <taxon>Fungi</taxon>
        <taxon>Dikarya</taxon>
        <taxon>Ascomycota</taxon>
        <taxon>Pezizomycotina</taxon>
        <taxon>Eurotiomycetes</taxon>
        <taxon>Eurotiomycetidae</taxon>
        <taxon>Eurotiales</taxon>
        <taxon>Aspergillaceae</taxon>
        <taxon>Penicillium</taxon>
        <taxon>Penicillium chrysogenum species complex</taxon>
    </lineage>
</organism>
<evidence type="ECO:0000313" key="2">
    <source>
        <dbReference type="EMBL" id="CAP97229.1"/>
    </source>
</evidence>
<name>B6HIA8_PENRW</name>
<dbReference type="BioCyc" id="PCHR:PC21G23320-MONOMER"/>
<dbReference type="STRING" id="500485.B6HIA8"/>
<sequence>MGKAQFLCMITLWPKAKRAVDFPKPDRVMSDQVSEVVDDFPEFDAYLNSIDEGKQNFNDRTMADPNVPRFESDSYVIRRSARIQNQPRPSPEETSAPASVSEISDAPSTHMSSTGMSSIGAISAAADSDLPFARTKDERLNQDLPRSVFGWYIKNMTASFGDNETTARIEWCLVGTKDSGIFAIAEVKPRVRNRVKWPELLWQETAEMVSWILHDDEESRKTPDHQPLSLGPLHFMRMQEYGPWNIKSMVDMDDSARILVGWAFKVTGFIVGSET</sequence>
<dbReference type="OrthoDB" id="3508621at2759"/>
<dbReference type="HOGENOM" id="CLU_1012307_0_0_1"/>